<dbReference type="InterPro" id="IPR005036">
    <property type="entry name" value="CBM21_dom"/>
</dbReference>
<organism evidence="3 4">
    <name type="scientific">Danionella cerebrum</name>
    <dbReference type="NCBI Taxonomy" id="2873325"/>
    <lineage>
        <taxon>Eukaryota</taxon>
        <taxon>Metazoa</taxon>
        <taxon>Chordata</taxon>
        <taxon>Craniata</taxon>
        <taxon>Vertebrata</taxon>
        <taxon>Euteleostomi</taxon>
        <taxon>Actinopterygii</taxon>
        <taxon>Neopterygii</taxon>
        <taxon>Teleostei</taxon>
        <taxon>Ostariophysi</taxon>
        <taxon>Cypriniformes</taxon>
        <taxon>Danionidae</taxon>
        <taxon>Danioninae</taxon>
        <taxon>Danionella</taxon>
    </lineage>
</organism>
<feature type="compositionally biased region" description="Low complexity" evidence="1">
    <location>
        <begin position="62"/>
        <end position="76"/>
    </location>
</feature>
<dbReference type="Pfam" id="PF03370">
    <property type="entry name" value="CBM_21"/>
    <property type="match status" value="1"/>
</dbReference>
<accession>A0A553PZH1</accession>
<dbReference type="Proteomes" id="UP000316079">
    <property type="component" value="Unassembled WGS sequence"/>
</dbReference>
<evidence type="ECO:0000313" key="3">
    <source>
        <dbReference type="EMBL" id="TRY83077.1"/>
    </source>
</evidence>
<dbReference type="PANTHER" id="PTHR12307:SF15">
    <property type="entry name" value="PROTEIN PHOSPHATASE 1 REGULATORY SUBUNIT 3C"/>
    <property type="match status" value="1"/>
</dbReference>
<dbReference type="PROSITE" id="PS51159">
    <property type="entry name" value="CBM21"/>
    <property type="match status" value="1"/>
</dbReference>
<dbReference type="STRING" id="623744.A0A553PZH1"/>
<gene>
    <name evidence="3" type="ORF">DNTS_000652</name>
</gene>
<feature type="region of interest" description="Disordered" evidence="1">
    <location>
        <begin position="109"/>
        <end position="132"/>
    </location>
</feature>
<dbReference type="GO" id="GO:2001069">
    <property type="term" value="F:glycogen binding"/>
    <property type="evidence" value="ECO:0007669"/>
    <property type="project" value="TreeGrafter"/>
</dbReference>
<evidence type="ECO:0000313" key="4">
    <source>
        <dbReference type="Proteomes" id="UP000316079"/>
    </source>
</evidence>
<dbReference type="PANTHER" id="PTHR12307">
    <property type="entry name" value="PROTEIN PHOSPHATASE 1 REGULATORY SUBUNIT"/>
    <property type="match status" value="1"/>
</dbReference>
<evidence type="ECO:0000259" key="2">
    <source>
        <dbReference type="PROSITE" id="PS51159"/>
    </source>
</evidence>
<keyword evidence="4" id="KW-1185">Reference proteome</keyword>
<sequence length="356" mass="39746">MSITKTYGFSTYSVPEKVMPVELAMHAQISSPFSQLLGTSSSLRASPPTQEYLLRLSPPSPSSSLSSSSSGSSLSSYCPGTGMLRKKKRVTFADAKGFSLTSMRFFTIDPSEAENEDTGQTEERGRSRAVQQSTRLRVRLGFPQPVGDRGSLKETLVQLESCSVTERAIWGSVRVSNIKMDKSVFVRVTFDSWRSHKDIPCSFLREPQATSETEMYVFKVFLPTDLDPNERLEFFVGFRFVNSKLLFLDDNKGKNYSIHVDNVLPELNVVALENRAGVSESHVVATESPFGVLELRHLGQSRRSFLVPSPQRHSAWPSTKDYHLQRMKSLSCRGPQSTERLANKAWASVKKVVPSC</sequence>
<dbReference type="InterPro" id="IPR050782">
    <property type="entry name" value="PP1_regulatory_subunit_3"/>
</dbReference>
<dbReference type="OrthoDB" id="1881at2759"/>
<name>A0A553PZH1_9TELE</name>
<dbReference type="GO" id="GO:0008157">
    <property type="term" value="F:protein phosphatase 1 binding"/>
    <property type="evidence" value="ECO:0007669"/>
    <property type="project" value="TreeGrafter"/>
</dbReference>
<evidence type="ECO:0000256" key="1">
    <source>
        <dbReference type="SAM" id="MobiDB-lite"/>
    </source>
</evidence>
<dbReference type="GO" id="GO:0000164">
    <property type="term" value="C:protein phosphatase type 1 complex"/>
    <property type="evidence" value="ECO:0007669"/>
    <property type="project" value="TreeGrafter"/>
</dbReference>
<dbReference type="InterPro" id="IPR038175">
    <property type="entry name" value="CBM21_dom_sf"/>
</dbReference>
<feature type="compositionally biased region" description="Acidic residues" evidence="1">
    <location>
        <begin position="111"/>
        <end position="120"/>
    </location>
</feature>
<dbReference type="GO" id="GO:0005979">
    <property type="term" value="P:regulation of glycogen biosynthetic process"/>
    <property type="evidence" value="ECO:0007669"/>
    <property type="project" value="TreeGrafter"/>
</dbReference>
<dbReference type="EMBL" id="SRMA01026501">
    <property type="protein sequence ID" value="TRY83077.1"/>
    <property type="molecule type" value="Genomic_DNA"/>
</dbReference>
<reference evidence="3 4" key="1">
    <citation type="journal article" date="2019" name="Sci. Data">
        <title>Hybrid genome assembly and annotation of Danionella translucida.</title>
        <authorList>
            <person name="Kadobianskyi M."/>
            <person name="Schulze L."/>
            <person name="Schuelke M."/>
            <person name="Judkewitz B."/>
        </authorList>
    </citation>
    <scope>NUCLEOTIDE SEQUENCE [LARGE SCALE GENOMIC DNA]</scope>
    <source>
        <strain evidence="3 4">Bolton</strain>
    </source>
</reference>
<comment type="caution">
    <text evidence="3">The sequence shown here is derived from an EMBL/GenBank/DDBJ whole genome shotgun (WGS) entry which is preliminary data.</text>
</comment>
<dbReference type="Gene3D" id="2.60.40.2440">
    <property type="entry name" value="Carbohydrate binding type-21 domain"/>
    <property type="match status" value="1"/>
</dbReference>
<proteinExistence type="predicted"/>
<feature type="domain" description="CBM21" evidence="2">
    <location>
        <begin position="149"/>
        <end position="259"/>
    </location>
</feature>
<feature type="region of interest" description="Disordered" evidence="1">
    <location>
        <begin position="52"/>
        <end position="77"/>
    </location>
</feature>
<reference evidence="3" key="2">
    <citation type="submission" date="2019-04" db="EMBL/GenBank/DDBJ databases">
        <authorList>
            <person name="Kadobianskyi M."/>
            <person name="Schulze L."/>
            <person name="Schuelke M."/>
            <person name="Judkewitz B."/>
        </authorList>
    </citation>
    <scope>NUCLEOTIDE SEQUENCE</scope>
    <source>
        <strain evidence="3">Bolton</strain>
        <tissue evidence="3">Whole-body</tissue>
    </source>
</reference>
<dbReference type="AlphaFoldDB" id="A0A553PZH1"/>
<protein>
    <recommendedName>
        <fullName evidence="2">CBM21 domain-containing protein</fullName>
    </recommendedName>
</protein>
<dbReference type="EMBL" id="SRMA01026501">
    <property type="protein sequence ID" value="TRY83076.1"/>
    <property type="molecule type" value="Genomic_DNA"/>
</dbReference>